<keyword evidence="1" id="KW-0687">Ribonucleoprotein</keyword>
<evidence type="ECO:0000313" key="2">
    <source>
        <dbReference type="Proteomes" id="UP000653305"/>
    </source>
</evidence>
<proteinExistence type="predicted"/>
<dbReference type="AlphaFoldDB" id="A0A830CQC5"/>
<dbReference type="Proteomes" id="UP000653305">
    <property type="component" value="Unassembled WGS sequence"/>
</dbReference>
<dbReference type="GO" id="GO:0005840">
    <property type="term" value="C:ribosome"/>
    <property type="evidence" value="ECO:0007669"/>
    <property type="project" value="UniProtKB-KW"/>
</dbReference>
<dbReference type="OrthoDB" id="359154at2759"/>
<keyword evidence="2" id="KW-1185">Reference proteome</keyword>
<evidence type="ECO:0000313" key="1">
    <source>
        <dbReference type="EMBL" id="GFQ00423.1"/>
    </source>
</evidence>
<accession>A0A830CQC5</accession>
<protein>
    <submittedName>
        <fullName evidence="1">50S ribosomal protein l24 chloroplastic</fullName>
    </submittedName>
</protein>
<comment type="caution">
    <text evidence="1">The sequence shown here is derived from an EMBL/GenBank/DDBJ whole genome shotgun (WGS) entry which is preliminary data.</text>
</comment>
<keyword evidence="1" id="KW-0689">Ribosomal protein</keyword>
<dbReference type="EMBL" id="BMAC01000627">
    <property type="protein sequence ID" value="GFQ00423.1"/>
    <property type="molecule type" value="Genomic_DNA"/>
</dbReference>
<name>A0A830CQC5_9LAMI</name>
<organism evidence="1 2">
    <name type="scientific">Phtheirospermum japonicum</name>
    <dbReference type="NCBI Taxonomy" id="374723"/>
    <lineage>
        <taxon>Eukaryota</taxon>
        <taxon>Viridiplantae</taxon>
        <taxon>Streptophyta</taxon>
        <taxon>Embryophyta</taxon>
        <taxon>Tracheophyta</taxon>
        <taxon>Spermatophyta</taxon>
        <taxon>Magnoliopsida</taxon>
        <taxon>eudicotyledons</taxon>
        <taxon>Gunneridae</taxon>
        <taxon>Pentapetalae</taxon>
        <taxon>asterids</taxon>
        <taxon>lamiids</taxon>
        <taxon>Lamiales</taxon>
        <taxon>Orobanchaceae</taxon>
        <taxon>Orobanchaceae incertae sedis</taxon>
        <taxon>Phtheirospermum</taxon>
    </lineage>
</organism>
<reference evidence="1" key="1">
    <citation type="submission" date="2020-07" db="EMBL/GenBank/DDBJ databases">
        <title>Ethylene signaling mediates host invasion by parasitic plants.</title>
        <authorList>
            <person name="Yoshida S."/>
        </authorList>
    </citation>
    <scope>NUCLEOTIDE SEQUENCE</scope>
    <source>
        <strain evidence="1">Okayama</strain>
    </source>
</reference>
<gene>
    <name evidence="1" type="ORF">PHJA_002186300</name>
</gene>
<sequence length="51" mass="5876">MLYSKEQNVVSRVGHKTLEDGKRFHYLIKTGKIIDSANNLKKVVKEKDKST</sequence>